<reference evidence="3" key="1">
    <citation type="journal article" date="2017" name="Nat. Ecol. Evol.">
        <title>Genome expansion and lineage-specific genetic innovations in the forest pathogenic fungi Armillaria.</title>
        <authorList>
            <person name="Sipos G."/>
            <person name="Prasanna A.N."/>
            <person name="Walter M.C."/>
            <person name="O'Connor E."/>
            <person name="Balint B."/>
            <person name="Krizsan K."/>
            <person name="Kiss B."/>
            <person name="Hess J."/>
            <person name="Varga T."/>
            <person name="Slot J."/>
            <person name="Riley R."/>
            <person name="Boka B."/>
            <person name="Rigling D."/>
            <person name="Barry K."/>
            <person name="Lee J."/>
            <person name="Mihaltcheva S."/>
            <person name="LaButti K."/>
            <person name="Lipzen A."/>
            <person name="Waldron R."/>
            <person name="Moloney N.M."/>
            <person name="Sperisen C."/>
            <person name="Kredics L."/>
            <person name="Vagvoelgyi C."/>
            <person name="Patrignani A."/>
            <person name="Fitzpatrick D."/>
            <person name="Nagy I."/>
            <person name="Doyle S."/>
            <person name="Anderson J.B."/>
            <person name="Grigoriev I.V."/>
            <person name="Gueldener U."/>
            <person name="Muensterkoetter M."/>
            <person name="Nagy L.G."/>
        </authorList>
    </citation>
    <scope>NUCLEOTIDE SEQUENCE [LARGE SCALE GENOMIC DNA]</scope>
    <source>
        <strain evidence="3">Ar21-2</strain>
    </source>
</reference>
<dbReference type="InParanoid" id="A0A2H3C9I4"/>
<proteinExistence type="predicted"/>
<gene>
    <name evidence="2" type="ORF">ARMGADRAFT_1069338</name>
</gene>
<protein>
    <submittedName>
        <fullName evidence="2">Uncharacterized protein</fullName>
    </submittedName>
</protein>
<evidence type="ECO:0000313" key="2">
    <source>
        <dbReference type="EMBL" id="PBK79735.1"/>
    </source>
</evidence>
<evidence type="ECO:0000313" key="3">
    <source>
        <dbReference type="Proteomes" id="UP000217790"/>
    </source>
</evidence>
<dbReference type="EMBL" id="KZ293762">
    <property type="protein sequence ID" value="PBK79735.1"/>
    <property type="molecule type" value="Genomic_DNA"/>
</dbReference>
<accession>A0A2H3C9I4</accession>
<keyword evidence="3" id="KW-1185">Reference proteome</keyword>
<evidence type="ECO:0000256" key="1">
    <source>
        <dbReference type="SAM" id="Phobius"/>
    </source>
</evidence>
<feature type="transmembrane region" description="Helical" evidence="1">
    <location>
        <begin position="50"/>
        <end position="75"/>
    </location>
</feature>
<organism evidence="2 3">
    <name type="scientific">Armillaria gallica</name>
    <name type="common">Bulbous honey fungus</name>
    <name type="synonym">Armillaria bulbosa</name>
    <dbReference type="NCBI Taxonomy" id="47427"/>
    <lineage>
        <taxon>Eukaryota</taxon>
        <taxon>Fungi</taxon>
        <taxon>Dikarya</taxon>
        <taxon>Basidiomycota</taxon>
        <taxon>Agaricomycotina</taxon>
        <taxon>Agaricomycetes</taxon>
        <taxon>Agaricomycetidae</taxon>
        <taxon>Agaricales</taxon>
        <taxon>Marasmiineae</taxon>
        <taxon>Physalacriaceae</taxon>
        <taxon>Armillaria</taxon>
    </lineage>
</organism>
<dbReference type="Proteomes" id="UP000217790">
    <property type="component" value="Unassembled WGS sequence"/>
</dbReference>
<dbReference type="OrthoDB" id="3047549at2759"/>
<name>A0A2H3C9I4_ARMGA</name>
<keyword evidence="1" id="KW-0812">Transmembrane</keyword>
<keyword evidence="1" id="KW-1133">Transmembrane helix</keyword>
<keyword evidence="1" id="KW-0472">Membrane</keyword>
<sequence>MPKQVNENIHRYKFQDASHRYDTETRTSATKILMEQEDQPSNNPYEWTTIALAVLSSANAGTALYILFLVFYSVYPLGHALLRLLKPSLAVKTLNNTVKATIVRYQERQGMLGDTTGFDVTRVYELRIEALTLKEKHIQAHQRLSLMIVSSWVGYVNDGRKIWVTARGYQREIDQLKGELKMAIFQAERTQATREHQAIPWGQDGYHASSANISEYSDSMV</sequence>
<dbReference type="AlphaFoldDB" id="A0A2H3C9I4"/>